<evidence type="ECO:0000259" key="5">
    <source>
        <dbReference type="Pfam" id="PF00251"/>
    </source>
</evidence>
<feature type="domain" description="Glycosyl hydrolase family 32 N-terminal" evidence="5">
    <location>
        <begin position="39"/>
        <end position="363"/>
    </location>
</feature>
<sequence length="1000" mass="112230">MIAGSVRRGVILLLVAVVVATMAAAAVAKDGVPYEPIFHIRPPKNWINDPNGPYRDPVTGKIHLYMQYNPNGPLWGDIAWYHVTSEDYVKWTRPESPVAVWADKWYDKWGAYSGTMMNNNYSEPVMVYTCTEPENIQRQCIANPPKSDLHGKRTLDNLVKSALNVIMSEDMIPGIVAMENFRDPTEWWQDPTNPNRWLIAFVARIKDREGDNAHVIVFSTEDPSFQSGYSFSHSLYVYKYDLDHMFECPDFFTLKQGGEHYLKVSTMPSHRDYIIYGSYQLNTTSKQYVFVEDPARSFTFIDYGPFYASKTFYDPILNRRTIWGWTNDELSNEQIIANGWSGVQNMLRTMVYDHTEKKIKTQPVPETRGLRLDKLVDLRDVAVTATPTEIIASNTNNTLYHEIVARFTLADPTTFAAATTYLSDSDVPEVGVMIRANANLSQYTTVSVRMPGGGPGALRSTEQTETYPPIKIFAGSSADNCSAECNKMRLCESYTFWGETNTCKLYWKTNPMRSKDDATSGTVREPLLYLGRTQSGTIGSTAPLHGRAPFATATPNGFELHIFVDDSVLEIFKDEGLETLTGRLYIDNGADTTGIAVYARNAGAVTVDVEVYTMDTIWKAPTPNAAKNFTDSLYNLLDTLIADREGDNAHVIVFSTEDPSFQSGYSFSHSLYVYKYDLDHMFECPDFFTLKQGGEHYLKVSTMPSHRDYIIYGSYQLNTTSKQYVFVEDPARSFTFIDYGPFYASKTFYDPILNRRTIWGWTNDELSNEQIIANGWSGVQNMLRTMVYDHTEKKIKTQPVPETRGLRLDKLVDLRDVAVTATPTEIIASNTNNTLYHEIVARFTLADPTTFAAATTYLSDSDVPEVGVMIRANANLSQYTTVSVRMPGGGPGALRILHLLGETNTCKLYWKTNPMRSKDDATSGTVREPLLYLGRTQSGTIGSTAPLHGRAPFATATPNGFELHIFVDDSVLEIFKDEGLETLTGRLYIDNGADTTGIAV</sequence>
<organism evidence="7 8">
    <name type="scientific">Leishmania donovani</name>
    <dbReference type="NCBI Taxonomy" id="5661"/>
    <lineage>
        <taxon>Eukaryota</taxon>
        <taxon>Discoba</taxon>
        <taxon>Euglenozoa</taxon>
        <taxon>Kinetoplastea</taxon>
        <taxon>Metakinetoplastina</taxon>
        <taxon>Trypanosomatida</taxon>
        <taxon>Trypanosomatidae</taxon>
        <taxon>Leishmaniinae</taxon>
        <taxon>Leishmania</taxon>
    </lineage>
</organism>
<feature type="chain" id="PRO_5021475980" evidence="4">
    <location>
        <begin position="29"/>
        <end position="1000"/>
    </location>
</feature>
<dbReference type="AlphaFoldDB" id="A0A504XRQ8"/>
<dbReference type="GO" id="GO:0005975">
    <property type="term" value="P:carbohydrate metabolic process"/>
    <property type="evidence" value="ECO:0007669"/>
    <property type="project" value="InterPro"/>
</dbReference>
<feature type="domain" description="Glycosyl hydrolase family 32 C-terminal" evidence="6">
    <location>
        <begin position="412"/>
        <end position="612"/>
    </location>
</feature>
<accession>A0A504XRQ8</accession>
<comment type="caution">
    <text evidence="7">The sequence shown here is derived from an EMBL/GenBank/DDBJ whole genome shotgun (WGS) entry which is preliminary data.</text>
</comment>
<gene>
    <name evidence="7" type="ORF">CGC21_2595</name>
</gene>
<dbReference type="InterPro" id="IPR013148">
    <property type="entry name" value="Glyco_hydro_32_N"/>
</dbReference>
<dbReference type="PROSITE" id="PS00609">
    <property type="entry name" value="GLYCOSYL_HYDROL_F32"/>
    <property type="match status" value="1"/>
</dbReference>
<dbReference type="InterPro" id="IPR018053">
    <property type="entry name" value="Glyco_hydro_32_AS"/>
</dbReference>
<dbReference type="Pfam" id="PF08244">
    <property type="entry name" value="Glyco_hydro_32C"/>
    <property type="match status" value="2"/>
</dbReference>
<evidence type="ECO:0000256" key="1">
    <source>
        <dbReference type="ARBA" id="ARBA00009902"/>
    </source>
</evidence>
<keyword evidence="4" id="KW-0732">Signal</keyword>
<dbReference type="VEuPathDB" id="TriTrypDB:LDHU3_04.0370"/>
<evidence type="ECO:0000259" key="6">
    <source>
        <dbReference type="Pfam" id="PF08244"/>
    </source>
</evidence>
<dbReference type="InterPro" id="IPR013320">
    <property type="entry name" value="ConA-like_dom_sf"/>
</dbReference>
<dbReference type="InterPro" id="IPR001362">
    <property type="entry name" value="Glyco_hydro_32"/>
</dbReference>
<dbReference type="Gene3D" id="3.50.4.10">
    <property type="entry name" value="Hepatocyte Growth Factor"/>
    <property type="match status" value="1"/>
</dbReference>
<dbReference type="VEuPathDB" id="TriTrypDB:LdCL_040008500"/>
<evidence type="ECO:0000313" key="8">
    <source>
        <dbReference type="Proteomes" id="UP000318447"/>
    </source>
</evidence>
<name>A0A504XRQ8_LEIDO</name>
<evidence type="ECO:0000256" key="4">
    <source>
        <dbReference type="SAM" id="SignalP"/>
    </source>
</evidence>
<feature type="domain" description="Glycosyl hydrolase family 32 C-terminal" evidence="6">
    <location>
        <begin position="848"/>
        <end position="998"/>
    </location>
</feature>
<dbReference type="Gene3D" id="2.60.120.560">
    <property type="entry name" value="Exo-inulinase, domain 1"/>
    <property type="match status" value="2"/>
</dbReference>
<dbReference type="VEuPathDB" id="TriTrypDB:LdBPK_040300.1"/>
<dbReference type="EMBL" id="RHLC01000037">
    <property type="protein sequence ID" value="TPP51451.1"/>
    <property type="molecule type" value="Genomic_DNA"/>
</dbReference>
<proteinExistence type="inferred from homology"/>
<dbReference type="Pfam" id="PF00251">
    <property type="entry name" value="Glyco_hydro_32N"/>
    <property type="match status" value="2"/>
</dbReference>
<dbReference type="InterPro" id="IPR023296">
    <property type="entry name" value="Glyco_hydro_beta-prop_sf"/>
</dbReference>
<dbReference type="PANTHER" id="PTHR31953">
    <property type="entry name" value="BETA-FRUCTOFURANOSIDASE, INSOLUBLE ISOENZYME CWINV1-RELATED"/>
    <property type="match status" value="1"/>
</dbReference>
<keyword evidence="3" id="KW-0326">Glycosidase</keyword>
<reference evidence="8" key="1">
    <citation type="submission" date="2019-02" db="EMBL/GenBank/DDBJ databases">
        <title>FDA dAtabase for Regulatory Grade micrObial Sequences (FDA-ARGOS): Supporting development and validation of Infectious Disease Dx tests.</title>
        <authorList>
            <person name="Duncan R."/>
            <person name="Fisher C."/>
            <person name="Tallon L."/>
            <person name="Sadzewicz L."/>
            <person name="Sengamalay N."/>
            <person name="Ott S."/>
            <person name="Godinez A."/>
            <person name="Nagaraj S."/>
            <person name="Vavikolanu K."/>
            <person name="Nadendla S."/>
            <person name="Aluvathingal J."/>
            <person name="Sichtig H."/>
        </authorList>
    </citation>
    <scope>NUCLEOTIDE SEQUENCE [LARGE SCALE GENOMIC DNA]</scope>
    <source>
        <strain evidence="8">FDAARGOS_361</strain>
    </source>
</reference>
<dbReference type="Proteomes" id="UP000318447">
    <property type="component" value="Unassembled WGS sequence"/>
</dbReference>
<evidence type="ECO:0000256" key="3">
    <source>
        <dbReference type="ARBA" id="ARBA00023295"/>
    </source>
</evidence>
<dbReference type="CDD" id="cd18624">
    <property type="entry name" value="GH32_Fruct1-like"/>
    <property type="match status" value="1"/>
</dbReference>
<dbReference type="SUPFAM" id="SSF49899">
    <property type="entry name" value="Concanavalin A-like lectins/glucanases"/>
    <property type="match status" value="2"/>
</dbReference>
<protein>
    <submittedName>
        <fullName evidence="7">Glycosyl hydrolases 32 N-terminal domain family protein</fullName>
    </submittedName>
</protein>
<evidence type="ECO:0000313" key="7">
    <source>
        <dbReference type="EMBL" id="TPP51451.1"/>
    </source>
</evidence>
<dbReference type="SMART" id="SM00640">
    <property type="entry name" value="Glyco_32"/>
    <property type="match status" value="2"/>
</dbReference>
<comment type="similarity">
    <text evidence="1">Belongs to the glycosyl hydrolase 32 family.</text>
</comment>
<feature type="domain" description="Glycosyl hydrolase family 32 N-terminal" evidence="5">
    <location>
        <begin position="641"/>
        <end position="799"/>
    </location>
</feature>
<dbReference type="VEuPathDB" id="TriTrypDB:LDHU3_04.0380"/>
<feature type="signal peptide" evidence="4">
    <location>
        <begin position="1"/>
        <end position="28"/>
    </location>
</feature>
<evidence type="ECO:0000256" key="2">
    <source>
        <dbReference type="ARBA" id="ARBA00022801"/>
    </source>
</evidence>
<dbReference type="InterPro" id="IPR050551">
    <property type="entry name" value="Fructan_Metab_Enzymes"/>
</dbReference>
<dbReference type="GO" id="GO:0004553">
    <property type="term" value="F:hydrolase activity, hydrolyzing O-glycosyl compounds"/>
    <property type="evidence" value="ECO:0007669"/>
    <property type="project" value="InterPro"/>
</dbReference>
<dbReference type="Gene3D" id="2.115.10.20">
    <property type="entry name" value="Glycosyl hydrolase domain, family 43"/>
    <property type="match status" value="2"/>
</dbReference>
<keyword evidence="2 7" id="KW-0378">Hydrolase</keyword>
<dbReference type="InterPro" id="IPR013189">
    <property type="entry name" value="Glyco_hydro_32_C"/>
</dbReference>
<dbReference type="SUPFAM" id="SSF75005">
    <property type="entry name" value="Arabinanase/levansucrase/invertase"/>
    <property type="match status" value="2"/>
</dbReference>